<dbReference type="SUPFAM" id="SSF103378">
    <property type="entry name" value="2-methylcitrate dehydratase PrpD"/>
    <property type="match status" value="1"/>
</dbReference>
<dbReference type="InterPro" id="IPR036148">
    <property type="entry name" value="MmgE/PrpD_sf"/>
</dbReference>
<evidence type="ECO:0000313" key="4">
    <source>
        <dbReference type="EMBL" id="RUM99520.1"/>
    </source>
</evidence>
<dbReference type="Gene3D" id="1.10.4100.10">
    <property type="entry name" value="2-methylcitrate dehydratase PrpD"/>
    <property type="match status" value="1"/>
</dbReference>
<dbReference type="Pfam" id="PF19305">
    <property type="entry name" value="MmgE_PrpD_C"/>
    <property type="match status" value="1"/>
</dbReference>
<reference evidence="4 5" key="1">
    <citation type="submission" date="2018-11" db="EMBL/GenBank/DDBJ databases">
        <title>Pseudaminobacter arsenicus sp. nov., an arsenic-resistant bacterium isolated from arsenic-rich aquifers.</title>
        <authorList>
            <person name="Mu Y."/>
        </authorList>
    </citation>
    <scope>NUCLEOTIDE SEQUENCE [LARGE SCALE GENOMIC DNA]</scope>
    <source>
        <strain evidence="4 5">CB3</strain>
    </source>
</reference>
<dbReference type="AlphaFoldDB" id="A0A432VBH7"/>
<comment type="similarity">
    <text evidence="1">Belongs to the PrpD family.</text>
</comment>
<dbReference type="Gene3D" id="3.30.1330.120">
    <property type="entry name" value="2-methylcitrate dehydratase PrpD"/>
    <property type="match status" value="1"/>
</dbReference>
<evidence type="ECO:0000313" key="5">
    <source>
        <dbReference type="Proteomes" id="UP000281647"/>
    </source>
</evidence>
<dbReference type="Pfam" id="PF03972">
    <property type="entry name" value="MmgE_PrpD_N"/>
    <property type="match status" value="1"/>
</dbReference>
<accession>A0A432VBH7</accession>
<dbReference type="PANTHER" id="PTHR16943:SF8">
    <property type="entry name" value="2-METHYLCITRATE DEHYDRATASE"/>
    <property type="match status" value="1"/>
</dbReference>
<dbReference type="GO" id="GO:0016829">
    <property type="term" value="F:lyase activity"/>
    <property type="evidence" value="ECO:0007669"/>
    <property type="project" value="InterPro"/>
</dbReference>
<organism evidence="4 5">
    <name type="scientific">Borborobacter arsenicus</name>
    <dbReference type="NCBI Taxonomy" id="1851146"/>
    <lineage>
        <taxon>Bacteria</taxon>
        <taxon>Pseudomonadati</taxon>
        <taxon>Pseudomonadota</taxon>
        <taxon>Alphaproteobacteria</taxon>
        <taxon>Hyphomicrobiales</taxon>
        <taxon>Phyllobacteriaceae</taxon>
        <taxon>Borborobacter</taxon>
    </lineage>
</organism>
<gene>
    <name evidence="4" type="ORF">EET67_01040</name>
</gene>
<sequence>MDKTSQTSPSAELAAFAANLRFKDIPTPVVGRAVDLFVDWVGSALAGKGARPVETIAAFSKSMGPSEGLSEILIDGSFSSPFFAALVNGASSHIAEQDDVHNGSVFHPAAVVFPAALAVAQANRASGQDFIAAVTAGYEVGIRVGEFLGRSHYKIFHTTGTAGALAAAAATGRLLGLSPASMLDAFGSAGTQAAGLWEFLRDAADSKPLHTGKAAANGLVAAYLAKDGFTGAKQILEGRQGMAAGMSSDADPARLTDRLGVRWTLAETSFKFHASCRHTHPAADALLKAMRDNDLGMADIGSVTTLVHQGAIDVLGPVVSPSTVHQAKFSMGTTLGLIAAYGRAGMDEFEKGYARPEVTAFRDRVRMVLDDEVNTAYPACWIGKVLVETTDGRRIEARVDEPKGDPGNTLTRDEIDGKVRGLAAFSGAADVNDMDAMLPRLWQIDRANSIGPLMPARPDAG</sequence>
<evidence type="ECO:0000259" key="2">
    <source>
        <dbReference type="Pfam" id="PF03972"/>
    </source>
</evidence>
<dbReference type="InterPro" id="IPR005656">
    <property type="entry name" value="MmgE_PrpD"/>
</dbReference>
<dbReference type="RefSeq" id="WP_128625760.1">
    <property type="nucleotide sequence ID" value="NZ_RKST01000001.1"/>
</dbReference>
<dbReference type="EMBL" id="RKST01000001">
    <property type="protein sequence ID" value="RUM99520.1"/>
    <property type="molecule type" value="Genomic_DNA"/>
</dbReference>
<evidence type="ECO:0000259" key="3">
    <source>
        <dbReference type="Pfam" id="PF19305"/>
    </source>
</evidence>
<feature type="domain" description="MmgE/PrpD N-terminal" evidence="2">
    <location>
        <begin position="12"/>
        <end position="253"/>
    </location>
</feature>
<evidence type="ECO:0000256" key="1">
    <source>
        <dbReference type="ARBA" id="ARBA00006174"/>
    </source>
</evidence>
<dbReference type="PANTHER" id="PTHR16943">
    <property type="entry name" value="2-METHYLCITRATE DEHYDRATASE-RELATED"/>
    <property type="match status" value="1"/>
</dbReference>
<dbReference type="InterPro" id="IPR042183">
    <property type="entry name" value="MmgE/PrpD_sf_1"/>
</dbReference>
<dbReference type="InterPro" id="IPR045336">
    <property type="entry name" value="MmgE_PrpD_N"/>
</dbReference>
<keyword evidence="5" id="KW-1185">Reference proteome</keyword>
<comment type="caution">
    <text evidence="4">The sequence shown here is derived from an EMBL/GenBank/DDBJ whole genome shotgun (WGS) entry which is preliminary data.</text>
</comment>
<feature type="domain" description="MmgE/PrpD C-terminal" evidence="3">
    <location>
        <begin position="273"/>
        <end position="432"/>
    </location>
</feature>
<dbReference type="InterPro" id="IPR045337">
    <property type="entry name" value="MmgE_PrpD_C"/>
</dbReference>
<dbReference type="OrthoDB" id="5415580at2"/>
<dbReference type="Proteomes" id="UP000281647">
    <property type="component" value="Unassembled WGS sequence"/>
</dbReference>
<name>A0A432VBH7_9HYPH</name>
<dbReference type="InterPro" id="IPR042188">
    <property type="entry name" value="MmgE/PrpD_sf_2"/>
</dbReference>
<proteinExistence type="inferred from homology"/>
<protein>
    <submittedName>
        <fullName evidence="4">MmgE/PrpD family protein</fullName>
    </submittedName>
</protein>